<dbReference type="Proteomes" id="UP000000694">
    <property type="component" value="Segment"/>
</dbReference>
<dbReference type="RefSeq" id="YP_009012162.1">
    <property type="nucleotide sequence ID" value="NC_023691.1"/>
</dbReference>
<keyword evidence="3" id="KW-0002">3D-structure</keyword>
<dbReference type="KEGG" id="vg:18559537"/>
<dbReference type="SMR" id="G1JWD3"/>
<sequence length="232" mass="23825">MALKTKPRWDKYDGYVGNYRGVLGEDIDLDTEANRVLAVGTNSNGAIVVGAGQTGIKGLMIVAVGADIHGAMLDGGINNHAGDPQDVGKHGEITNFQPTVFGRTFGVAISATEGNVKLAVNGVDTGNIAYDTSAANLKSGIVAVDDGFTADDFTVTGTAPNFTIVTTRTDVTITASGEGVTVTEATSVAAAGTNYYGHADGTVNAVKGSDGVYVGHTQEADRLIVNVKDEED</sequence>
<reference evidence="1 2" key="1">
    <citation type="journal article" date="2012" name="J. Virol.">
        <title>Complete Genome Sequences of 138 Mycobacteriophages.</title>
        <authorList>
            <consortium name="the Science Education Alliance Phage Hunters Advancing Genomics and Evolutionary Science Program"/>
            <consortium name="the KwaZulu-Natal Research Institute for Tuberculosis and HIV Mycobacterial Genetics Course Students"/>
            <consortium name="the Phage Hunters Integrating Research and Education Program"/>
            <person name="Hatfull G.F."/>
        </authorList>
    </citation>
    <scope>NUCLEOTIDE SEQUENCE [LARGE SCALE GENOMIC DNA]</scope>
</reference>
<dbReference type="OrthoDB" id="26285at10239"/>
<reference evidence="3" key="2">
    <citation type="submission" date="2023-03" db="PDB data bank">
        <title>A novel accessory protein stabilizes the capsid of two actinobacteriophages.</title>
        <authorList>
            <person name="Podgorski J.M."/>
            <person name="Porgorski J."/>
            <person name="Gosselin S."/>
            <person name="Abad L."/>
            <person name="Jacobs-Sera D."/>
            <person name="Brown C."/>
            <person name="Hatfull G."/>
            <person name="Gogarten P."/>
            <person name="Luque A."/>
            <person name="White S.J."/>
        </authorList>
    </citation>
    <scope>STRUCTURE BY ELECTRON MICROSCOPY (2.39 ANGSTROMS)</scope>
</reference>
<dbReference type="GeneID" id="18559537"/>
<organism evidence="1 2">
    <name type="scientific">Mycobacterium phage Patience</name>
    <dbReference type="NCBI Taxonomy" id="1074308"/>
    <lineage>
        <taxon>Viruses</taxon>
        <taxon>Duplodnaviria</taxon>
        <taxon>Heunggongvirae</taxon>
        <taxon>Uroviricota</taxon>
        <taxon>Caudoviricetes</taxon>
        <taxon>Patiencevirus</taxon>
        <taxon>Patiencevirus patience</taxon>
    </lineage>
</organism>
<proteinExistence type="evidence at protein level"/>
<protein>
    <submittedName>
        <fullName evidence="1">Minor capsid protein</fullName>
    </submittedName>
</protein>
<dbReference type="EMBL" id="JN412589">
    <property type="protein sequence ID" value="AEL97931.1"/>
    <property type="molecule type" value="Genomic_DNA"/>
</dbReference>
<dbReference type="PDB" id="8GIU">
    <property type="method" value="EM"/>
    <property type="resolution" value="2.39 A"/>
    <property type="chains" value="1/2/3/4/5/6/7=1-232"/>
</dbReference>
<keyword evidence="2" id="KW-1185">Reference proteome</keyword>
<dbReference type="EMDB" id="EMD-40077"/>
<gene>
    <name evidence="1" type="primary">22</name>
    <name evidence="1" type="ORF">PATIENCE_22</name>
</gene>
<accession>G1JWD3</accession>
<evidence type="ECO:0007829" key="3">
    <source>
        <dbReference type="PDB" id="8GIU"/>
    </source>
</evidence>
<evidence type="ECO:0000313" key="1">
    <source>
        <dbReference type="EMBL" id="AEL97931.1"/>
    </source>
</evidence>
<evidence type="ECO:0000313" key="2">
    <source>
        <dbReference type="Proteomes" id="UP000000694"/>
    </source>
</evidence>
<name>G1JWD3_9CAUD</name>